<feature type="signal peptide" evidence="4">
    <location>
        <begin position="1"/>
        <end position="21"/>
    </location>
</feature>
<evidence type="ECO:0000256" key="4">
    <source>
        <dbReference type="SAM" id="SignalP"/>
    </source>
</evidence>
<evidence type="ECO:0000256" key="1">
    <source>
        <dbReference type="ARBA" id="ARBA00005375"/>
    </source>
</evidence>
<dbReference type="PROSITE" id="PS00616">
    <property type="entry name" value="HIS_ACID_PHOSPHAT_1"/>
    <property type="match status" value="1"/>
</dbReference>
<reference evidence="5" key="1">
    <citation type="submission" date="2022-07" db="EMBL/GenBank/DDBJ databases">
        <title>Phylogenomic reconstructions and comparative analyses of Kickxellomycotina fungi.</title>
        <authorList>
            <person name="Reynolds N.K."/>
            <person name="Stajich J.E."/>
            <person name="Barry K."/>
            <person name="Grigoriev I.V."/>
            <person name="Crous P."/>
            <person name="Smith M.E."/>
        </authorList>
    </citation>
    <scope>NUCLEOTIDE SEQUENCE</scope>
    <source>
        <strain evidence="5">RSA 1196</strain>
    </source>
</reference>
<proteinExistence type="inferred from homology"/>
<keyword evidence="2" id="KW-0378">Hydrolase</keyword>
<name>A0A9W8ASU3_9FUNG</name>
<dbReference type="AlphaFoldDB" id="A0A9W8ASU3"/>
<accession>A0A9W8ASU3</accession>
<organism evidence="5 6">
    <name type="scientific">Dispira parvispora</name>
    <dbReference type="NCBI Taxonomy" id="1520584"/>
    <lineage>
        <taxon>Eukaryota</taxon>
        <taxon>Fungi</taxon>
        <taxon>Fungi incertae sedis</taxon>
        <taxon>Zoopagomycota</taxon>
        <taxon>Kickxellomycotina</taxon>
        <taxon>Dimargaritomycetes</taxon>
        <taxon>Dimargaritales</taxon>
        <taxon>Dimargaritaceae</taxon>
        <taxon>Dispira</taxon>
    </lineage>
</organism>
<dbReference type="PANTHER" id="PTHR11567">
    <property type="entry name" value="ACID PHOSPHATASE-RELATED"/>
    <property type="match status" value="1"/>
</dbReference>
<dbReference type="InterPro" id="IPR029033">
    <property type="entry name" value="His_PPase_superfam"/>
</dbReference>
<evidence type="ECO:0000256" key="2">
    <source>
        <dbReference type="ARBA" id="ARBA00022801"/>
    </source>
</evidence>
<dbReference type="Pfam" id="PF00328">
    <property type="entry name" value="His_Phos_2"/>
    <property type="match status" value="1"/>
</dbReference>
<gene>
    <name evidence="5" type="ORF">IWQ62_001218</name>
</gene>
<evidence type="ECO:0000256" key="3">
    <source>
        <dbReference type="SAM" id="MobiDB-lite"/>
    </source>
</evidence>
<evidence type="ECO:0008006" key="7">
    <source>
        <dbReference type="Google" id="ProtNLM"/>
    </source>
</evidence>
<evidence type="ECO:0000313" key="5">
    <source>
        <dbReference type="EMBL" id="KAJ1968487.1"/>
    </source>
</evidence>
<dbReference type="InterPro" id="IPR033379">
    <property type="entry name" value="Acid_Pase_AS"/>
</dbReference>
<dbReference type="InterPro" id="IPR050645">
    <property type="entry name" value="Histidine_acid_phosphatase"/>
</dbReference>
<keyword evidence="4" id="KW-0732">Signal</keyword>
<dbReference type="GO" id="GO:0016791">
    <property type="term" value="F:phosphatase activity"/>
    <property type="evidence" value="ECO:0007669"/>
    <property type="project" value="TreeGrafter"/>
</dbReference>
<keyword evidence="6" id="KW-1185">Reference proteome</keyword>
<dbReference type="SUPFAM" id="SSF53254">
    <property type="entry name" value="Phosphoglycerate mutase-like"/>
    <property type="match status" value="1"/>
</dbReference>
<comment type="caution">
    <text evidence="5">The sequence shown here is derived from an EMBL/GenBank/DDBJ whole genome shotgun (WGS) entry which is preliminary data.</text>
</comment>
<protein>
    <recommendedName>
        <fullName evidence="7">Phosphoglycerate mutase-like protein</fullName>
    </recommendedName>
</protein>
<comment type="similarity">
    <text evidence="1">Belongs to the histidine acid phosphatase family.</text>
</comment>
<feature type="region of interest" description="Disordered" evidence="3">
    <location>
        <begin position="107"/>
        <end position="127"/>
    </location>
</feature>
<dbReference type="InterPro" id="IPR000560">
    <property type="entry name" value="His_Pase_clade-2"/>
</dbReference>
<dbReference type="EMBL" id="JANBPY010000175">
    <property type="protein sequence ID" value="KAJ1968487.1"/>
    <property type="molecule type" value="Genomic_DNA"/>
</dbReference>
<dbReference type="CDD" id="cd07061">
    <property type="entry name" value="HP_HAP_like"/>
    <property type="match status" value="1"/>
</dbReference>
<dbReference type="PANTHER" id="PTHR11567:SF110">
    <property type="entry name" value="2-PHOSPHOXYLOSE PHOSPHATASE 1"/>
    <property type="match status" value="1"/>
</dbReference>
<dbReference type="Gene3D" id="3.40.50.1240">
    <property type="entry name" value="Phosphoglycerate mutase-like"/>
    <property type="match status" value="1"/>
</dbReference>
<dbReference type="OrthoDB" id="10257284at2759"/>
<dbReference type="Proteomes" id="UP001150925">
    <property type="component" value="Unassembled WGS sequence"/>
</dbReference>
<evidence type="ECO:0000313" key="6">
    <source>
        <dbReference type="Proteomes" id="UP001150925"/>
    </source>
</evidence>
<feature type="chain" id="PRO_5040961853" description="Phosphoglycerate mutase-like protein" evidence="4">
    <location>
        <begin position="22"/>
        <end position="495"/>
    </location>
</feature>
<sequence length="495" mass="56036">MHSIPWIFLAIGVLNSPCALANKATTYTSDILTEDGHYNPKFQLPEGYNFCQADTFNPTTYQPIKGAKLKLVQAIVRHGVRLPVFSTPVTRDEWACTARLEQRYFADGSKRTAHPDSSQSGSRDSIPRDGVVAVPIVHSPSDNPYRNNVLGTCDEAQLTDVGMQQSRDLGKIFRDIYVDQLGFLPKILPKHTVDLTQLRASSSSYQVSQDQPLFVRTTTLQRTQNTAQSILDSLYPSDQQEPGAKVVMVAYPHKGDTMSPQRETCPRYGDAFFGTYQLEPWKEYLQSQQPLREQLEKVLETHGNTKFQGNFYRYMDVIMPRVCLGKSLTFSNGQSLSSEDVNQVVRNSVWENSFASRGSALRDDYNRLGVGFFIGDLKKRWDAVLTPTPRDSNINQETSNPQFELYSGHDKVISMIGGIWNQTDLLWPPYSSQLVFEFWEKDNGILVRIFYNGQVLRSDLCDFNGCPMEVFERIMLKDIPESEGECAPRTKSAEL</sequence>